<protein>
    <submittedName>
        <fullName evidence="1">Uncharacterized protein</fullName>
    </submittedName>
</protein>
<accession>A0A2P2QTD7</accession>
<reference evidence="1" key="1">
    <citation type="submission" date="2018-02" db="EMBL/GenBank/DDBJ databases">
        <title>Rhizophora mucronata_Transcriptome.</title>
        <authorList>
            <person name="Meera S.P."/>
            <person name="Sreeshan A."/>
            <person name="Augustine A."/>
        </authorList>
    </citation>
    <scope>NUCLEOTIDE SEQUENCE</scope>
    <source>
        <tissue evidence="1">Leaf</tissue>
    </source>
</reference>
<evidence type="ECO:0000313" key="1">
    <source>
        <dbReference type="EMBL" id="MBX70134.1"/>
    </source>
</evidence>
<dbReference type="EMBL" id="GGEC01089650">
    <property type="protein sequence ID" value="MBX70134.1"/>
    <property type="molecule type" value="Transcribed_RNA"/>
</dbReference>
<sequence length="40" mass="5000">MIILMTKDKIDMHSYNWYSFLLQMNLVQQQREPPNCYLRH</sequence>
<organism evidence="1">
    <name type="scientific">Rhizophora mucronata</name>
    <name type="common">Asiatic mangrove</name>
    <dbReference type="NCBI Taxonomy" id="61149"/>
    <lineage>
        <taxon>Eukaryota</taxon>
        <taxon>Viridiplantae</taxon>
        <taxon>Streptophyta</taxon>
        <taxon>Embryophyta</taxon>
        <taxon>Tracheophyta</taxon>
        <taxon>Spermatophyta</taxon>
        <taxon>Magnoliopsida</taxon>
        <taxon>eudicotyledons</taxon>
        <taxon>Gunneridae</taxon>
        <taxon>Pentapetalae</taxon>
        <taxon>rosids</taxon>
        <taxon>fabids</taxon>
        <taxon>Malpighiales</taxon>
        <taxon>Rhizophoraceae</taxon>
        <taxon>Rhizophora</taxon>
    </lineage>
</organism>
<proteinExistence type="predicted"/>
<name>A0A2P2QTD7_RHIMU</name>
<dbReference type="AlphaFoldDB" id="A0A2P2QTD7"/>